<dbReference type="InterPro" id="IPR027383">
    <property type="entry name" value="Znf_put"/>
</dbReference>
<proteinExistence type="predicted"/>
<gene>
    <name evidence="3" type="ORF">HDF09_002302</name>
</gene>
<evidence type="ECO:0000256" key="1">
    <source>
        <dbReference type="SAM" id="MobiDB-lite"/>
    </source>
</evidence>
<organism evidence="3 4">
    <name type="scientific">Tunturiibacter empetritectus</name>
    <dbReference type="NCBI Taxonomy" id="3069691"/>
    <lineage>
        <taxon>Bacteria</taxon>
        <taxon>Pseudomonadati</taxon>
        <taxon>Acidobacteriota</taxon>
        <taxon>Terriglobia</taxon>
        <taxon>Terriglobales</taxon>
        <taxon>Acidobacteriaceae</taxon>
        <taxon>Tunturiibacter</taxon>
    </lineage>
</organism>
<evidence type="ECO:0000313" key="3">
    <source>
        <dbReference type="EMBL" id="MBB5317633.1"/>
    </source>
</evidence>
<dbReference type="EMBL" id="JACHDY010000002">
    <property type="protein sequence ID" value="MBB5317633.1"/>
    <property type="molecule type" value="Genomic_DNA"/>
</dbReference>
<sequence>MSQTPQVIEHLNPDRLNAFIDGELPPTECYGIEQHLTTCHDCTLRVLSATQLKAATARAGHRFAPPPEALARLTAQLRSQSQLQTKPQTQTNPQPQTKIPTRIYSIRPAAWAALAAAILLTISLPSWRQLNRTNTLAAELLDQHLATLSSAATPQVISTDRHTVKPWFQGRLPFSFNLPDVAALPPDTTLKGADLTYLNGQPAALLLFTIHKHEVSIFLTQRSTTPNLSTLPGSRAGFTIHTATTPDLRIVAVSDVNPADLDNLLAALVQTQNPA</sequence>
<feature type="compositionally biased region" description="Low complexity" evidence="1">
    <location>
        <begin position="84"/>
        <end position="97"/>
    </location>
</feature>
<dbReference type="InterPro" id="IPR041916">
    <property type="entry name" value="Anti_sigma_zinc_sf"/>
</dbReference>
<evidence type="ECO:0000313" key="4">
    <source>
        <dbReference type="Proteomes" id="UP000568106"/>
    </source>
</evidence>
<comment type="caution">
    <text evidence="3">The sequence shown here is derived from an EMBL/GenBank/DDBJ whole genome shotgun (WGS) entry which is preliminary data.</text>
</comment>
<dbReference type="AlphaFoldDB" id="A0A7W8IK10"/>
<feature type="region of interest" description="Disordered" evidence="1">
    <location>
        <begin position="77"/>
        <end position="97"/>
    </location>
</feature>
<dbReference type="Gene3D" id="1.10.10.1320">
    <property type="entry name" value="Anti-sigma factor, zinc-finger domain"/>
    <property type="match status" value="1"/>
</dbReference>
<keyword evidence="4" id="KW-1185">Reference proteome</keyword>
<feature type="domain" description="Putative zinc-finger" evidence="2">
    <location>
        <begin position="14"/>
        <end position="42"/>
    </location>
</feature>
<dbReference type="Proteomes" id="UP000568106">
    <property type="component" value="Unassembled WGS sequence"/>
</dbReference>
<dbReference type="Pfam" id="PF13490">
    <property type="entry name" value="zf-HC2"/>
    <property type="match status" value="1"/>
</dbReference>
<reference evidence="3" key="1">
    <citation type="submission" date="2020-08" db="EMBL/GenBank/DDBJ databases">
        <title>Genomic Encyclopedia of Type Strains, Phase IV (KMG-V): Genome sequencing to study the core and pangenomes of soil and plant-associated prokaryotes.</title>
        <authorList>
            <person name="Whitman W."/>
        </authorList>
    </citation>
    <scope>NUCLEOTIDE SEQUENCE [LARGE SCALE GENOMIC DNA]</scope>
    <source>
        <strain evidence="3">M8UP27</strain>
    </source>
</reference>
<accession>A0A7W8IK10</accession>
<protein>
    <submittedName>
        <fullName evidence="3">Anti-sigma factor RsiW</fullName>
    </submittedName>
</protein>
<name>A0A7W8IK10_9BACT</name>
<evidence type="ECO:0000259" key="2">
    <source>
        <dbReference type="Pfam" id="PF13490"/>
    </source>
</evidence>